<dbReference type="AlphaFoldDB" id="A0A819XI01"/>
<dbReference type="Pfam" id="PF13148">
    <property type="entry name" value="DUF3987"/>
    <property type="match status" value="1"/>
</dbReference>
<comment type="caution">
    <text evidence="2">The sequence shown here is derived from an EMBL/GenBank/DDBJ whole genome shotgun (WGS) entry which is preliminary data.</text>
</comment>
<dbReference type="InterPro" id="IPR012340">
    <property type="entry name" value="NA-bd_OB-fold"/>
</dbReference>
<dbReference type="Proteomes" id="UP000663836">
    <property type="component" value="Unassembled WGS sequence"/>
</dbReference>
<protein>
    <submittedName>
        <fullName evidence="2">Uncharacterized protein</fullName>
    </submittedName>
</protein>
<proteinExistence type="predicted"/>
<evidence type="ECO:0000313" key="2">
    <source>
        <dbReference type="EMBL" id="CAF4141416.1"/>
    </source>
</evidence>
<name>A0A819XI01_9BILA</name>
<organism evidence="2 3">
    <name type="scientific">Rotaria sordida</name>
    <dbReference type="NCBI Taxonomy" id="392033"/>
    <lineage>
        <taxon>Eukaryota</taxon>
        <taxon>Metazoa</taxon>
        <taxon>Spiralia</taxon>
        <taxon>Gnathifera</taxon>
        <taxon>Rotifera</taxon>
        <taxon>Eurotatoria</taxon>
        <taxon>Bdelloidea</taxon>
        <taxon>Philodinida</taxon>
        <taxon>Philodinidae</taxon>
        <taxon>Rotaria</taxon>
    </lineage>
</organism>
<sequence length="261" mass="29324">MFLVVLSSDSETSNDENENMTMQSTSISSISGISNVSLNRNNNQSISHIQNTEGEIISDKGVSITKSEINEAILRRRSFKVQDETGIINIIIWNNKNEEIPENVINKHIRIRNGRVNVYNGSINASNNRNFIRAFDEFNTFASSFSLYRTDKAAYYRSVLNTLWNGPSCYFRQLVKGDVKCENPWLSIVAAAHPVTIINILKEENNQLGGDGLFARFVFSARISPEDVHKRRKRAADSIAEEYPGQSCSVVHGRIPTNYGG</sequence>
<feature type="region of interest" description="Disordered" evidence="1">
    <location>
        <begin position="1"/>
        <end position="20"/>
    </location>
</feature>
<dbReference type="SUPFAM" id="SSF50249">
    <property type="entry name" value="Nucleic acid-binding proteins"/>
    <property type="match status" value="1"/>
</dbReference>
<evidence type="ECO:0000256" key="1">
    <source>
        <dbReference type="SAM" id="MobiDB-lite"/>
    </source>
</evidence>
<evidence type="ECO:0000313" key="3">
    <source>
        <dbReference type="Proteomes" id="UP000663836"/>
    </source>
</evidence>
<gene>
    <name evidence="2" type="ORF">JBS370_LOCUS33514</name>
</gene>
<accession>A0A819XI01</accession>
<dbReference type="EMBL" id="CAJOBD010009763">
    <property type="protein sequence ID" value="CAF4141416.1"/>
    <property type="molecule type" value="Genomic_DNA"/>
</dbReference>
<dbReference type="Gene3D" id="2.40.50.140">
    <property type="entry name" value="Nucleic acid-binding proteins"/>
    <property type="match status" value="1"/>
</dbReference>
<dbReference type="InterPro" id="IPR025048">
    <property type="entry name" value="DUF3987"/>
</dbReference>
<reference evidence="2" key="1">
    <citation type="submission" date="2021-02" db="EMBL/GenBank/DDBJ databases">
        <authorList>
            <person name="Nowell W R."/>
        </authorList>
    </citation>
    <scope>NUCLEOTIDE SEQUENCE</scope>
</reference>